<evidence type="ECO:0000256" key="3">
    <source>
        <dbReference type="ARBA" id="ARBA00022449"/>
    </source>
</evidence>
<dbReference type="Proteomes" id="UP001516023">
    <property type="component" value="Unassembled WGS sequence"/>
</dbReference>
<protein>
    <recommendedName>
        <fullName evidence="8">Sodium/calcium exchanger membrane region domain-containing protein</fullName>
    </recommendedName>
</protein>
<dbReference type="Pfam" id="PF01699">
    <property type="entry name" value="Na_Ca_ex"/>
    <property type="match status" value="2"/>
</dbReference>
<evidence type="ECO:0000256" key="1">
    <source>
        <dbReference type="ARBA" id="ARBA00004141"/>
    </source>
</evidence>
<feature type="transmembrane region" description="Helical" evidence="7">
    <location>
        <begin position="94"/>
        <end position="116"/>
    </location>
</feature>
<name>A0ABD3QMI3_9STRA</name>
<gene>
    <name evidence="9" type="ORF">HJC23_012624</name>
</gene>
<feature type="transmembrane region" description="Helical" evidence="7">
    <location>
        <begin position="495"/>
        <end position="517"/>
    </location>
</feature>
<dbReference type="Gene3D" id="1.20.1420.30">
    <property type="entry name" value="NCX, central ion-binding region"/>
    <property type="match status" value="2"/>
</dbReference>
<feature type="domain" description="Sodium/calcium exchanger membrane region" evidence="8">
    <location>
        <begin position="498"/>
        <end position="648"/>
    </location>
</feature>
<dbReference type="EMBL" id="JABMIG020000028">
    <property type="protein sequence ID" value="KAL3801224.1"/>
    <property type="molecule type" value="Genomic_DNA"/>
</dbReference>
<keyword evidence="10" id="KW-1185">Reference proteome</keyword>
<evidence type="ECO:0000256" key="4">
    <source>
        <dbReference type="ARBA" id="ARBA00022692"/>
    </source>
</evidence>
<dbReference type="InterPro" id="IPR044880">
    <property type="entry name" value="NCX_ion-bd_dom_sf"/>
</dbReference>
<feature type="domain" description="Sodium/calcium exchanger membrane region" evidence="8">
    <location>
        <begin position="40"/>
        <end position="183"/>
    </location>
</feature>
<comment type="similarity">
    <text evidence="2">Belongs to the Ca(2+):cation antiporter (CaCA) (TC 2.A.19) family. SLC24A subfamily.</text>
</comment>
<keyword evidence="5 7" id="KW-1133">Transmembrane helix</keyword>
<dbReference type="GO" id="GO:0016020">
    <property type="term" value="C:membrane"/>
    <property type="evidence" value="ECO:0007669"/>
    <property type="project" value="UniProtKB-SubCell"/>
</dbReference>
<proteinExistence type="inferred from homology"/>
<feature type="transmembrane region" description="Helical" evidence="7">
    <location>
        <begin position="22"/>
        <end position="43"/>
    </location>
</feature>
<evidence type="ECO:0000256" key="6">
    <source>
        <dbReference type="ARBA" id="ARBA00023136"/>
    </source>
</evidence>
<keyword evidence="3" id="KW-0813">Transport</keyword>
<evidence type="ECO:0000259" key="8">
    <source>
        <dbReference type="Pfam" id="PF01699"/>
    </source>
</evidence>
<reference evidence="9 10" key="1">
    <citation type="journal article" date="2020" name="G3 (Bethesda)">
        <title>Improved Reference Genome for Cyclotella cryptica CCMP332, a Model for Cell Wall Morphogenesis, Salinity Adaptation, and Lipid Production in Diatoms (Bacillariophyta).</title>
        <authorList>
            <person name="Roberts W.R."/>
            <person name="Downey K.M."/>
            <person name="Ruck E.C."/>
            <person name="Traller J.C."/>
            <person name="Alverson A.J."/>
        </authorList>
    </citation>
    <scope>NUCLEOTIDE SEQUENCE [LARGE SCALE GENOMIC DNA]</scope>
    <source>
        <strain evidence="9 10">CCMP332</strain>
    </source>
</reference>
<comment type="caution">
    <text evidence="9">The sequence shown here is derived from an EMBL/GenBank/DDBJ whole genome shotgun (WGS) entry which is preliminary data.</text>
</comment>
<keyword evidence="6 7" id="KW-0472">Membrane</keyword>
<comment type="subcellular location">
    <subcellularLocation>
        <location evidence="1">Membrane</location>
        <topology evidence="1">Multi-pass membrane protein</topology>
    </subcellularLocation>
</comment>
<feature type="transmembrane region" description="Helical" evidence="7">
    <location>
        <begin position="634"/>
        <end position="653"/>
    </location>
</feature>
<dbReference type="NCBIfam" id="TIGR00367">
    <property type="entry name" value="calcium/sodium antiporter"/>
    <property type="match status" value="1"/>
</dbReference>
<evidence type="ECO:0000256" key="7">
    <source>
        <dbReference type="SAM" id="Phobius"/>
    </source>
</evidence>
<feature type="transmembrane region" description="Helical" evidence="7">
    <location>
        <begin position="163"/>
        <end position="183"/>
    </location>
</feature>
<keyword evidence="3" id="KW-0050">Antiport</keyword>
<dbReference type="FunFam" id="1.20.1420.30:FF:000047">
    <property type="entry name" value="Probable sodium/calcium exchanger antiporter"/>
    <property type="match status" value="1"/>
</dbReference>
<evidence type="ECO:0000313" key="9">
    <source>
        <dbReference type="EMBL" id="KAL3801224.1"/>
    </source>
</evidence>
<dbReference type="InterPro" id="IPR004481">
    <property type="entry name" value="K/Na/Ca-exchanger"/>
</dbReference>
<accession>A0ABD3QMI3</accession>
<evidence type="ECO:0000313" key="10">
    <source>
        <dbReference type="Proteomes" id="UP001516023"/>
    </source>
</evidence>
<dbReference type="InterPro" id="IPR004837">
    <property type="entry name" value="NaCa_Exmemb"/>
</dbReference>
<feature type="transmembrane region" description="Helical" evidence="7">
    <location>
        <begin position="128"/>
        <end position="147"/>
    </location>
</feature>
<feature type="transmembrane region" description="Helical" evidence="7">
    <location>
        <begin position="603"/>
        <end position="622"/>
    </location>
</feature>
<dbReference type="PANTHER" id="PTHR10846:SF73">
    <property type="entry name" value="SODIUM_CALCIUM EXCHANGER MEMBRANE REGION DOMAIN-CONTAINING PROTEIN"/>
    <property type="match status" value="1"/>
</dbReference>
<dbReference type="AlphaFoldDB" id="A0ABD3QMI3"/>
<dbReference type="GO" id="GO:0015297">
    <property type="term" value="F:antiporter activity"/>
    <property type="evidence" value="ECO:0007669"/>
    <property type="project" value="UniProtKB-KW"/>
</dbReference>
<keyword evidence="4 7" id="KW-0812">Transmembrane</keyword>
<evidence type="ECO:0000256" key="5">
    <source>
        <dbReference type="ARBA" id="ARBA00022989"/>
    </source>
</evidence>
<dbReference type="PANTHER" id="PTHR10846">
    <property type="entry name" value="SODIUM/POTASSIUM/CALCIUM EXCHANGER"/>
    <property type="match status" value="1"/>
</dbReference>
<evidence type="ECO:0000256" key="2">
    <source>
        <dbReference type="ARBA" id="ARBA00005364"/>
    </source>
</evidence>
<sequence>MATMDESDATIAGNGEESGSPLWVWIGLSAIACASFWCQAIVTEERLVPALNVIATHYSIPSDIAGATLMAAGASSPELFSSIVSLFITHSSLGLGTIVGSEIFNQLIICAGAVYSSKTGLLALDKAIVTREVGFYALGIALLYFALSDSRADPNDPDGPDHIYVSFLDAVLLFGGYLLYVAVCANMERVVGWFNWGAVSEDDGLHAITSLGDDGYGAIEESGGFQGMDGSIRNVPKMPFFHNEPVENFDAKVTMTLSRTASQKEGFNIRSSSFLSESIRSSIRRRGIMEFMKHSARPTELHTLYDLHVNEYKQEVQCFLWQQSVFYTMAYFGSNAWHLRWFTIMLDKVSSIPDRQDPENGRLVYPKFTEIFVDEKRLIINLPNPKEGKKDFTLMAPSKEIFEKVVSALGKYMAHSKKDAEEVPVEIEESTTTDPDFEDADAHEELIDFPCDGSLGEIIFWVILYPLRFLMHHTLPDVRQLDSHGELKITTDNRILHAFLSTFMCLVWLIVGSYAMVASLESLAELMDIPDAVIGFTVSAAGTSLPNYVASKVSAENGFGNQAVSNAFGSNTFNLMVGLGLPWSLYIAANGFEPYHGLRNEGIVESILIMAGVLAVFVVLMTQTNFVIVKWHGILFLGMYIIYVAFAIGQVYIGNNPN</sequence>
<organism evidence="9 10">
    <name type="scientific">Cyclotella cryptica</name>
    <dbReference type="NCBI Taxonomy" id="29204"/>
    <lineage>
        <taxon>Eukaryota</taxon>
        <taxon>Sar</taxon>
        <taxon>Stramenopiles</taxon>
        <taxon>Ochrophyta</taxon>
        <taxon>Bacillariophyta</taxon>
        <taxon>Coscinodiscophyceae</taxon>
        <taxon>Thalassiosirophycidae</taxon>
        <taxon>Stephanodiscales</taxon>
        <taxon>Stephanodiscaceae</taxon>
        <taxon>Cyclotella</taxon>
    </lineage>
</organism>